<feature type="transmembrane region" description="Helical" evidence="2">
    <location>
        <begin position="264"/>
        <end position="287"/>
    </location>
</feature>
<keyword evidence="2" id="KW-0812">Transmembrane</keyword>
<name>A0A9D2RAM2_9FIRM</name>
<gene>
    <name evidence="3" type="ORF">H9910_01210</name>
</gene>
<protein>
    <submittedName>
        <fullName evidence="3">Uncharacterized protein</fullName>
    </submittedName>
</protein>
<feature type="coiled-coil region" evidence="1">
    <location>
        <begin position="285"/>
        <end position="331"/>
    </location>
</feature>
<dbReference type="AlphaFoldDB" id="A0A9D2RAM2"/>
<feature type="transmembrane region" description="Helical" evidence="2">
    <location>
        <begin position="231"/>
        <end position="252"/>
    </location>
</feature>
<dbReference type="Proteomes" id="UP000823909">
    <property type="component" value="Unassembled WGS sequence"/>
</dbReference>
<sequence length="343" mass="39260">MEFTKLTFPPENYRRLSDPGQGEHVAESFAEKYDEAVTGCLAAGSHCTGPEKGKLFLGQLIEDSEERAKKTCANINEFFKETRQKTVQEMQEYLIQHNGVVDSWPDPACKIIFHYFDAPGVEFQFDFFGAEYVSDGKGNVKRASSKPVFYNDYHFPDTEDYLKMKEKESLLEKRVKEGKFKGDRIPRFFAFLGFLYCIYAALAVVGDVFFDFGNTLLSIVPQSPVGESVQSLIMNVGWLLLALPVYISQFLGGVCGDISGILEIISIIILIGVCLLGAFCFQKYLAFYRKDRKEYNKAKKGLEKLRGSQEYSRVMQENATLKKENEAMAEQWLREWYDWVCRM</sequence>
<reference evidence="3" key="1">
    <citation type="journal article" date="2021" name="PeerJ">
        <title>Extensive microbial diversity within the chicken gut microbiome revealed by metagenomics and culture.</title>
        <authorList>
            <person name="Gilroy R."/>
            <person name="Ravi A."/>
            <person name="Getino M."/>
            <person name="Pursley I."/>
            <person name="Horton D.L."/>
            <person name="Alikhan N.F."/>
            <person name="Baker D."/>
            <person name="Gharbi K."/>
            <person name="Hall N."/>
            <person name="Watson M."/>
            <person name="Adriaenssens E.M."/>
            <person name="Foster-Nyarko E."/>
            <person name="Jarju S."/>
            <person name="Secka A."/>
            <person name="Antonio M."/>
            <person name="Oren A."/>
            <person name="Chaudhuri R.R."/>
            <person name="La Ragione R."/>
            <person name="Hildebrand F."/>
            <person name="Pallen M.J."/>
        </authorList>
    </citation>
    <scope>NUCLEOTIDE SEQUENCE</scope>
    <source>
        <strain evidence="3">ChiBcec15-3976</strain>
    </source>
</reference>
<evidence type="ECO:0000313" key="3">
    <source>
        <dbReference type="EMBL" id="HJD41619.1"/>
    </source>
</evidence>
<keyword evidence="2" id="KW-0472">Membrane</keyword>
<organism evidence="3 4">
    <name type="scientific">Candidatus Mediterraneibacter quadrami</name>
    <dbReference type="NCBI Taxonomy" id="2838684"/>
    <lineage>
        <taxon>Bacteria</taxon>
        <taxon>Bacillati</taxon>
        <taxon>Bacillota</taxon>
        <taxon>Clostridia</taxon>
        <taxon>Lachnospirales</taxon>
        <taxon>Lachnospiraceae</taxon>
        <taxon>Mediterraneibacter</taxon>
    </lineage>
</organism>
<dbReference type="EMBL" id="DWUU01000009">
    <property type="protein sequence ID" value="HJD41619.1"/>
    <property type="molecule type" value="Genomic_DNA"/>
</dbReference>
<comment type="caution">
    <text evidence="3">The sequence shown here is derived from an EMBL/GenBank/DDBJ whole genome shotgun (WGS) entry which is preliminary data.</text>
</comment>
<evidence type="ECO:0000256" key="2">
    <source>
        <dbReference type="SAM" id="Phobius"/>
    </source>
</evidence>
<proteinExistence type="predicted"/>
<evidence type="ECO:0000313" key="4">
    <source>
        <dbReference type="Proteomes" id="UP000823909"/>
    </source>
</evidence>
<accession>A0A9D2RAM2</accession>
<feature type="transmembrane region" description="Helical" evidence="2">
    <location>
        <begin position="188"/>
        <end position="210"/>
    </location>
</feature>
<keyword evidence="1" id="KW-0175">Coiled coil</keyword>
<evidence type="ECO:0000256" key="1">
    <source>
        <dbReference type="SAM" id="Coils"/>
    </source>
</evidence>
<keyword evidence="2" id="KW-1133">Transmembrane helix</keyword>
<reference evidence="3" key="2">
    <citation type="submission" date="2021-04" db="EMBL/GenBank/DDBJ databases">
        <authorList>
            <person name="Gilroy R."/>
        </authorList>
    </citation>
    <scope>NUCLEOTIDE SEQUENCE</scope>
    <source>
        <strain evidence="3">ChiBcec15-3976</strain>
    </source>
</reference>